<reference evidence="9 10" key="1">
    <citation type="submission" date="2019-06" db="EMBL/GenBank/DDBJ databases">
        <authorList>
            <person name="Palmer J.M."/>
        </authorList>
    </citation>
    <scope>NUCLEOTIDE SEQUENCE [LARGE SCALE GENOMIC DNA]</scope>
    <source>
        <strain evidence="9 10">TWF703</strain>
    </source>
</reference>
<evidence type="ECO:0000256" key="4">
    <source>
        <dbReference type="ARBA" id="ARBA00023136"/>
    </source>
</evidence>
<organism evidence="9 10">
    <name type="scientific">Orbilia oligospora</name>
    <name type="common">Nematode-trapping fungus</name>
    <name type="synonym">Arthrobotrys oligospora</name>
    <dbReference type="NCBI Taxonomy" id="2813651"/>
    <lineage>
        <taxon>Eukaryota</taxon>
        <taxon>Fungi</taxon>
        <taxon>Dikarya</taxon>
        <taxon>Ascomycota</taxon>
        <taxon>Pezizomycotina</taxon>
        <taxon>Orbiliomycetes</taxon>
        <taxon>Orbiliales</taxon>
        <taxon>Orbiliaceae</taxon>
        <taxon>Orbilia</taxon>
    </lineage>
</organism>
<evidence type="ECO:0000256" key="6">
    <source>
        <dbReference type="SAM" id="MobiDB-lite"/>
    </source>
</evidence>
<feature type="transmembrane region" description="Helical" evidence="7">
    <location>
        <begin position="654"/>
        <end position="673"/>
    </location>
</feature>
<dbReference type="InterPro" id="IPR049326">
    <property type="entry name" value="Rhodopsin_dom_fungi"/>
</dbReference>
<evidence type="ECO:0000256" key="1">
    <source>
        <dbReference type="ARBA" id="ARBA00004141"/>
    </source>
</evidence>
<accession>A0A7C8P4T5</accession>
<dbReference type="GO" id="GO:0016020">
    <property type="term" value="C:membrane"/>
    <property type="evidence" value="ECO:0007669"/>
    <property type="project" value="UniProtKB-SubCell"/>
</dbReference>
<feature type="region of interest" description="Disordered" evidence="6">
    <location>
        <begin position="200"/>
        <end position="219"/>
    </location>
</feature>
<sequence length="1041" mass="115048">MAAVRFGVIVDGLHDRNSDVDVNDDLCEDFRSSAEMAGSIGRQSYGFDASYDDDDDVSIAIENTEDREERFPAFERSCWVEICVIYITRDPVSRQRIVLVDHVQEEDERYRHVRDQLARSKRERLSVDNPTIDCPSLHLAYDHLEERLKLPPDAPLTANEKPISLVISNDDDNHSGYDGNVNNPFKPDGNIPIHGGRCGSGRSSPMHDLGGADPSGSGEVCGGRRGVRCGGGGSGDHFEYGKRDVPSESSYLSGTGHPLIPVESTGPAGNIPRWHVPGDELVKKTLGVRGKENLLNKLVCLGDGKPLERKENLVKKLVAAEGDVKPLSGWEKDNSSKQKTEEGRGELLDVISSMQEEIRRLSHQREADRREVVRMAGEVAELRGKLRIREDEEEEEMMAWEGEDLEGELQQWGPTRGQQVQIVGEGVDLLKFDDPSDFKKVWPAEDGGDDDQVMVVTEEGERGCEVVQELGVPGGEGGPADPRPGTVRLAFHSGADFVAPLTGIPYPWQGCSLRELILRHQPGVEEGGLKKVLEEERPCLRVTLARGGEETVFVAGSSGSPPHNDRAPGPGRWVSLRGKLWEGDEVWRRSQEGIWEGVREGVARSSVLGLLTYKPDCGGLTWMLDDYQMDGRSNNPNGLNGEAMLSVKPLVVNVISWVLAAIATGFVILRFYMSNRNARFEGYKLRNCRWRASDWIISITILFIYLANLSDTITVVMENGLDDMNLIPDVNDPRSAYHVMSPGPLKALLKILFASLFPYYLSWWGVKIYLIALYYKLVPQSALPKHRIALHCLAVLTVTAGITMVAANLFWCHPIGLNWDLYPTNENNCLAYFSRGAFVVTVSLHCSTEVLIFSFPFSFLHVLKRNNRQKFYAAAAMFAVGFLGVVISISRTIYIVTAHYTPIVSIVNAWGTLEQTVGVVVCCLPTFKALVRRRWSKFSANRSKSTRAEVLGTRSSAQNSAFYKEYMKGGSPRTGSDFGSSSFASSSTAAAPYMGAGGRRGSVKDRESAILRVDSFERMEAIVEAEATRGRSSGPLTVEEV</sequence>
<comment type="similarity">
    <text evidence="5">Belongs to the SAT4 family.</text>
</comment>
<protein>
    <recommendedName>
        <fullName evidence="8">Rhodopsin domain-containing protein</fullName>
    </recommendedName>
</protein>
<dbReference type="PANTHER" id="PTHR33048">
    <property type="entry name" value="PTH11-LIKE INTEGRAL MEMBRANE PROTEIN (AFU_ORTHOLOGUE AFUA_5G11245)"/>
    <property type="match status" value="1"/>
</dbReference>
<dbReference type="AlphaFoldDB" id="A0A7C8P4T5"/>
<evidence type="ECO:0000256" key="7">
    <source>
        <dbReference type="SAM" id="Phobius"/>
    </source>
</evidence>
<keyword evidence="2 7" id="KW-0812">Transmembrane</keyword>
<feature type="transmembrane region" description="Helical" evidence="7">
    <location>
        <begin position="694"/>
        <end position="717"/>
    </location>
</feature>
<evidence type="ECO:0000259" key="8">
    <source>
        <dbReference type="Pfam" id="PF20684"/>
    </source>
</evidence>
<dbReference type="Pfam" id="PF20684">
    <property type="entry name" value="Fung_rhodopsin"/>
    <property type="match status" value="1"/>
</dbReference>
<feature type="transmembrane region" description="Helical" evidence="7">
    <location>
        <begin position="903"/>
        <end position="927"/>
    </location>
</feature>
<comment type="subcellular location">
    <subcellularLocation>
        <location evidence="1">Membrane</location>
        <topology evidence="1">Multi-pass membrane protein</topology>
    </subcellularLocation>
</comment>
<evidence type="ECO:0000313" key="9">
    <source>
        <dbReference type="EMBL" id="KAF3131608.1"/>
    </source>
</evidence>
<keyword evidence="4 7" id="KW-0472">Membrane</keyword>
<feature type="transmembrane region" description="Helical" evidence="7">
    <location>
        <begin position="788"/>
        <end position="811"/>
    </location>
</feature>
<dbReference type="InterPro" id="IPR052337">
    <property type="entry name" value="SAT4-like"/>
</dbReference>
<feature type="transmembrane region" description="Helical" evidence="7">
    <location>
        <begin position="751"/>
        <end position="776"/>
    </location>
</feature>
<feature type="transmembrane region" description="Helical" evidence="7">
    <location>
        <begin position="831"/>
        <end position="859"/>
    </location>
</feature>
<feature type="domain" description="Rhodopsin" evidence="8">
    <location>
        <begin position="687"/>
        <end position="933"/>
    </location>
</feature>
<feature type="transmembrane region" description="Helical" evidence="7">
    <location>
        <begin position="871"/>
        <end position="897"/>
    </location>
</feature>
<evidence type="ECO:0000256" key="3">
    <source>
        <dbReference type="ARBA" id="ARBA00022989"/>
    </source>
</evidence>
<dbReference type="Proteomes" id="UP000480548">
    <property type="component" value="Unassembled WGS sequence"/>
</dbReference>
<name>A0A7C8P4T5_ORBOL</name>
<evidence type="ECO:0000256" key="5">
    <source>
        <dbReference type="ARBA" id="ARBA00038359"/>
    </source>
</evidence>
<comment type="caution">
    <text evidence="9">The sequence shown here is derived from an EMBL/GenBank/DDBJ whole genome shotgun (WGS) entry which is preliminary data.</text>
</comment>
<gene>
    <name evidence="9" type="ORF">TWF703_007619</name>
</gene>
<evidence type="ECO:0000313" key="10">
    <source>
        <dbReference type="Proteomes" id="UP000480548"/>
    </source>
</evidence>
<evidence type="ECO:0000256" key="2">
    <source>
        <dbReference type="ARBA" id="ARBA00022692"/>
    </source>
</evidence>
<dbReference type="PANTHER" id="PTHR33048:SF166">
    <property type="entry name" value="PTH11-LIKE INTEGRAL MEMBRANE PROTEIN"/>
    <property type="match status" value="1"/>
</dbReference>
<proteinExistence type="inferred from homology"/>
<keyword evidence="3 7" id="KW-1133">Transmembrane helix</keyword>
<dbReference type="EMBL" id="WIQZ01000048">
    <property type="protein sequence ID" value="KAF3131608.1"/>
    <property type="molecule type" value="Genomic_DNA"/>
</dbReference>